<evidence type="ECO:0000259" key="1">
    <source>
        <dbReference type="Pfam" id="PF13519"/>
    </source>
</evidence>
<reference evidence="2 3" key="1">
    <citation type="journal article" date="2017" name="ISME J.">
        <title>Energy and carbon metabolisms in a deep terrestrial subsurface fluid microbial community.</title>
        <authorList>
            <person name="Momper L."/>
            <person name="Jungbluth S.P."/>
            <person name="Lee M.D."/>
            <person name="Amend J.P."/>
        </authorList>
    </citation>
    <scope>NUCLEOTIDE SEQUENCE [LARGE SCALE GENOMIC DNA]</scope>
    <source>
        <strain evidence="2">SURF_5</strain>
    </source>
</reference>
<name>A0A3A4P008_ABYX5</name>
<gene>
    <name evidence="2" type="ORF">C4520_01230</name>
</gene>
<dbReference type="SUPFAM" id="SSF53300">
    <property type="entry name" value="vWA-like"/>
    <property type="match status" value="1"/>
</dbReference>
<dbReference type="EMBL" id="QZKU01000013">
    <property type="protein sequence ID" value="RJP26078.1"/>
    <property type="molecule type" value="Genomic_DNA"/>
</dbReference>
<proteinExistence type="predicted"/>
<dbReference type="AlphaFoldDB" id="A0A3A4P008"/>
<dbReference type="Pfam" id="PF13519">
    <property type="entry name" value="VWA_2"/>
    <property type="match status" value="1"/>
</dbReference>
<dbReference type="InterPro" id="IPR002035">
    <property type="entry name" value="VWF_A"/>
</dbReference>
<protein>
    <recommendedName>
        <fullName evidence="1">VWFA domain-containing protein</fullName>
    </recommendedName>
</protein>
<evidence type="ECO:0000313" key="3">
    <source>
        <dbReference type="Proteomes" id="UP000265882"/>
    </source>
</evidence>
<dbReference type="Proteomes" id="UP000265882">
    <property type="component" value="Unassembled WGS sequence"/>
</dbReference>
<evidence type="ECO:0000313" key="2">
    <source>
        <dbReference type="EMBL" id="RJP26078.1"/>
    </source>
</evidence>
<dbReference type="InterPro" id="IPR036465">
    <property type="entry name" value="vWFA_dom_sf"/>
</dbReference>
<feature type="domain" description="VWFA" evidence="1">
    <location>
        <begin position="402"/>
        <end position="499"/>
    </location>
</feature>
<accession>A0A3A4P008</accession>
<dbReference type="CDD" id="cd00198">
    <property type="entry name" value="vWFA"/>
    <property type="match status" value="1"/>
</dbReference>
<dbReference type="Gene3D" id="3.40.50.410">
    <property type="entry name" value="von Willebrand factor, type A domain"/>
    <property type="match status" value="1"/>
</dbReference>
<organism evidence="2 3">
    <name type="scientific">Abyssobacteria bacterium (strain SURF_5)</name>
    <dbReference type="NCBI Taxonomy" id="2093360"/>
    <lineage>
        <taxon>Bacteria</taxon>
        <taxon>Pseudomonadati</taxon>
        <taxon>Candidatus Hydrogenedentota</taxon>
        <taxon>Candidatus Abyssobacteria</taxon>
    </lineage>
</organism>
<sequence>MNTYKYSAPAQPYQALPDADTIMDELAEHALEENSLEQAMLKLSKKGVKEKYGDSVDGLDRLAADSHSLRRRLQSEYTFEPLIQQLRKQIQALVREELRALNERSHCAEQDHNSKMEDFLHQSADLAAKLEEMRSGERRPSDQAIARMENSYEDLYLKKHQIENEWQEMRRQEAQRLASLQRVPHSPGQALQKLKKYEAADAAVGQALAQLTALADEIAAIERAQAQPGFSGHKGVGLKEAVKIVERVLRIERLENRLRKGLLSPADEELLAEMLGGGAMSNVNFLKQVQDKLLQAGYLEFSSDEIKLSPRAVRRIGRKALSDVFSNLRTGTLGAHEVARKGAGQPNTNETKTYGFGDAFNIHLGKTLMNALKRDASRIPISIRPGDFEVFDESRTVECSNVLMLDLSYTMAQNNKLQAAKKVVFALDSLIRSRYPNDTLHIVGFATYARELSTQDLPCVGLSLGHPFTNIQDGLQLAEKLISREHAKNRQIILITDGEPTAFCRDGDLFVDYPPTPEIFAETMREVVRLTRKGITINIFMLDEKPALVSFVEQMMRVNKGRAFLSSPQRLGEYLLLDFVSRRKRLIT</sequence>
<comment type="caution">
    <text evidence="2">The sequence shown here is derived from an EMBL/GenBank/DDBJ whole genome shotgun (WGS) entry which is preliminary data.</text>
</comment>